<organism evidence="1 2">
    <name type="scientific">Hydra vulgaris</name>
    <name type="common">Hydra</name>
    <name type="synonym">Hydra attenuata</name>
    <dbReference type="NCBI Taxonomy" id="6087"/>
    <lineage>
        <taxon>Eukaryota</taxon>
        <taxon>Metazoa</taxon>
        <taxon>Cnidaria</taxon>
        <taxon>Hydrozoa</taxon>
        <taxon>Hydroidolina</taxon>
        <taxon>Anthoathecata</taxon>
        <taxon>Aplanulata</taxon>
        <taxon>Hydridae</taxon>
        <taxon>Hydra</taxon>
    </lineage>
</organism>
<accession>A0ABM4CJP0</accession>
<dbReference type="GeneID" id="136084831"/>
<dbReference type="Proteomes" id="UP001652625">
    <property type="component" value="Chromosome 09"/>
</dbReference>
<gene>
    <name evidence="2" type="primary">LOC136084831</name>
</gene>
<name>A0ABM4CJP0_HYDVU</name>
<proteinExistence type="predicted"/>
<protein>
    <submittedName>
        <fullName evidence="2">Uncharacterized protein LOC136084831</fullName>
    </submittedName>
</protein>
<evidence type="ECO:0000313" key="2">
    <source>
        <dbReference type="RefSeq" id="XP_065661972.1"/>
    </source>
</evidence>
<evidence type="ECO:0000313" key="1">
    <source>
        <dbReference type="Proteomes" id="UP001652625"/>
    </source>
</evidence>
<sequence length="736" mass="86174">MFSTVSISTFNETENASNCNSKPRRKKRRLDVAGCKSISIPIEVSNKVLKDMLEQDIEKGKYRIGKLIVPKTFTKTVCKNNNLVTEEFLVYGRKLSINDIRADMLKNHKAFMRFRTDQEYLDLSRETIVDSLKRIDEFNDDYDNRSVLHLREILKKFERTRHLMFWHDGSSLSSHGHILMLISVMYDKAIFFNNDEYYKKYGKKIDIQAKVEKPFLYILARCPSNDEQLDYSDLRIEDIISLKCPIIANNNIEIFDILRIFKGDHPASQFESGQNKGGNFPCHGCSLFAPKAKKYSQSFQCKTLSLKQRVEKIFQTNLSKDNFKSGKIYLYKSLSKSDIISELVGRNLHFTVTSNKKNLNNILVKELHGIQRLPALMCTKSFECFDSSNLTDYEILVNEPLHDISNHIKNLQKEIPFHLEMRVKPIVQQIISDSFDSDLKNLGDHRKSLLVITKWFQEHQPFHFISTLLTQLSEIQEILYLGDDFRKPVVILRLLITTFLHSIYTNIYLEGNIKSMSERKYFGIYYHSLIRHSGEQFRLFSGRSCNTEKEEAFFHPLKEFINLTSNHNPDNIILNNIIRIQSKQILNNDENDFQIKESELYHLYSSIKQSYKNHVIYFTMIEQYPWEYQSMLEKIADYLVEGKWWNETNTGVVFFDLENKDSLKKLTHFRSTSITKNNHYIASCWVKCLENLQKIPALKIMISGNIVQLDHLKYSSRVSLEKIESSADIPIEIIKE</sequence>
<reference evidence="2" key="1">
    <citation type="submission" date="2025-08" db="UniProtKB">
        <authorList>
            <consortium name="RefSeq"/>
        </authorList>
    </citation>
    <scope>IDENTIFICATION</scope>
</reference>
<dbReference type="RefSeq" id="XP_065661972.1">
    <property type="nucleotide sequence ID" value="XM_065805900.1"/>
</dbReference>
<keyword evidence="1" id="KW-1185">Reference proteome</keyword>